<accession>A0A699RBD3</accession>
<dbReference type="AlphaFoldDB" id="A0A699RBD3"/>
<name>A0A699RBD3_TANCI</name>
<keyword evidence="1" id="KW-0695">RNA-directed DNA polymerase</keyword>
<dbReference type="EMBL" id="BKCJ011094916">
    <property type="protein sequence ID" value="GFC84499.1"/>
    <property type="molecule type" value="Genomic_DNA"/>
</dbReference>
<reference evidence="1" key="1">
    <citation type="journal article" date="2019" name="Sci. Rep.">
        <title>Draft genome of Tanacetum cinerariifolium, the natural source of mosquito coil.</title>
        <authorList>
            <person name="Yamashiro T."/>
            <person name="Shiraishi A."/>
            <person name="Satake H."/>
            <person name="Nakayama K."/>
        </authorList>
    </citation>
    <scope>NUCLEOTIDE SEQUENCE</scope>
</reference>
<feature type="non-terminal residue" evidence="1">
    <location>
        <position position="1"/>
    </location>
</feature>
<keyword evidence="1" id="KW-0548">Nucleotidyltransferase</keyword>
<sequence length="141" mass="15812">NEHEAKNKTKEGKEVYGLMAGFKSNFADHARNAAGSVYDGAAEFAMMGISPKAKIKNKEWKVKLTESLTRTKLGLGFKKYIGSDEVFDLSTPSVFDSEPENREVKSLYERFVKAGEINEVPPSITETFMPTSYKFDLEETL</sequence>
<proteinExistence type="predicted"/>
<protein>
    <submittedName>
        <fullName evidence="1">Ribonuclease H-like domain, reverse transcriptase, RNA-dependent DNA polymerase</fullName>
    </submittedName>
</protein>
<comment type="caution">
    <text evidence="1">The sequence shown here is derived from an EMBL/GenBank/DDBJ whole genome shotgun (WGS) entry which is preliminary data.</text>
</comment>
<keyword evidence="1" id="KW-0808">Transferase</keyword>
<dbReference type="GO" id="GO:0003964">
    <property type="term" value="F:RNA-directed DNA polymerase activity"/>
    <property type="evidence" value="ECO:0007669"/>
    <property type="project" value="UniProtKB-KW"/>
</dbReference>
<gene>
    <name evidence="1" type="ORF">Tci_856469</name>
</gene>
<organism evidence="1">
    <name type="scientific">Tanacetum cinerariifolium</name>
    <name type="common">Dalmatian daisy</name>
    <name type="synonym">Chrysanthemum cinerariifolium</name>
    <dbReference type="NCBI Taxonomy" id="118510"/>
    <lineage>
        <taxon>Eukaryota</taxon>
        <taxon>Viridiplantae</taxon>
        <taxon>Streptophyta</taxon>
        <taxon>Embryophyta</taxon>
        <taxon>Tracheophyta</taxon>
        <taxon>Spermatophyta</taxon>
        <taxon>Magnoliopsida</taxon>
        <taxon>eudicotyledons</taxon>
        <taxon>Gunneridae</taxon>
        <taxon>Pentapetalae</taxon>
        <taxon>asterids</taxon>
        <taxon>campanulids</taxon>
        <taxon>Asterales</taxon>
        <taxon>Asteraceae</taxon>
        <taxon>Asteroideae</taxon>
        <taxon>Anthemideae</taxon>
        <taxon>Anthemidinae</taxon>
        <taxon>Tanacetum</taxon>
    </lineage>
</organism>
<evidence type="ECO:0000313" key="1">
    <source>
        <dbReference type="EMBL" id="GFC84499.1"/>
    </source>
</evidence>